<keyword evidence="2" id="KW-1185">Reference proteome</keyword>
<dbReference type="Proteomes" id="UP001150538">
    <property type="component" value="Unassembled WGS sequence"/>
</dbReference>
<dbReference type="InterPro" id="IPR043502">
    <property type="entry name" value="DNA/RNA_pol_sf"/>
</dbReference>
<proteinExistence type="predicted"/>
<gene>
    <name evidence="1" type="ORF">H4219_003893</name>
</gene>
<dbReference type="OrthoDB" id="5592719at2759"/>
<evidence type="ECO:0008006" key="3">
    <source>
        <dbReference type="Google" id="ProtNLM"/>
    </source>
</evidence>
<evidence type="ECO:0000313" key="1">
    <source>
        <dbReference type="EMBL" id="KAJ1916225.1"/>
    </source>
</evidence>
<accession>A0A9W8DSP8</accession>
<evidence type="ECO:0000313" key="2">
    <source>
        <dbReference type="Proteomes" id="UP001150538"/>
    </source>
</evidence>
<protein>
    <recommendedName>
        <fullName evidence="3">Reverse transcriptase domain-containing protein</fullName>
    </recommendedName>
</protein>
<dbReference type="EMBL" id="JANBPU010000110">
    <property type="protein sequence ID" value="KAJ1916225.1"/>
    <property type="molecule type" value="Genomic_DNA"/>
</dbReference>
<organism evidence="1 2">
    <name type="scientific">Mycoemilia scoparia</name>
    <dbReference type="NCBI Taxonomy" id="417184"/>
    <lineage>
        <taxon>Eukaryota</taxon>
        <taxon>Fungi</taxon>
        <taxon>Fungi incertae sedis</taxon>
        <taxon>Zoopagomycota</taxon>
        <taxon>Kickxellomycotina</taxon>
        <taxon>Kickxellomycetes</taxon>
        <taxon>Kickxellales</taxon>
        <taxon>Kickxellaceae</taxon>
        <taxon>Mycoemilia</taxon>
    </lineage>
</organism>
<comment type="caution">
    <text evidence="1">The sequence shown here is derived from an EMBL/GenBank/DDBJ whole genome shotgun (WGS) entry which is preliminary data.</text>
</comment>
<sequence length="182" mass="19852">MNELMTGKGALCEYTSGCPPPAAYAPIIPPLKSDARPLYVAQHTMSTAAEAARVEFVKDHIDFGIDEPGHAHACVPIFGIDCPGTDKKRVLFDDSTNNSINMETIGIRLPTSVDWVKFLQGAKLLTSVDLASFFTAIRLHQDYRDFWTFLGRKVGPLRTTRLVQGNSESPAIAQAFIGATLV</sequence>
<dbReference type="AlphaFoldDB" id="A0A9W8DSP8"/>
<reference evidence="1" key="1">
    <citation type="submission" date="2022-07" db="EMBL/GenBank/DDBJ databases">
        <title>Phylogenomic reconstructions and comparative analyses of Kickxellomycotina fungi.</title>
        <authorList>
            <person name="Reynolds N.K."/>
            <person name="Stajich J.E."/>
            <person name="Barry K."/>
            <person name="Grigoriev I.V."/>
            <person name="Crous P."/>
            <person name="Smith M.E."/>
        </authorList>
    </citation>
    <scope>NUCLEOTIDE SEQUENCE</scope>
    <source>
        <strain evidence="1">NBRC 100468</strain>
    </source>
</reference>
<name>A0A9W8DSP8_9FUNG</name>
<dbReference type="SUPFAM" id="SSF56672">
    <property type="entry name" value="DNA/RNA polymerases"/>
    <property type="match status" value="1"/>
</dbReference>